<comment type="caution">
    <text evidence="2">The sequence shown here is derived from an EMBL/GenBank/DDBJ whole genome shotgun (WGS) entry which is preliminary data.</text>
</comment>
<evidence type="ECO:0000313" key="2">
    <source>
        <dbReference type="EMBL" id="TKJ42685.1"/>
    </source>
</evidence>
<dbReference type="EMBL" id="NJBO01000010">
    <property type="protein sequence ID" value="TKJ42685.1"/>
    <property type="molecule type" value="Genomic_DNA"/>
</dbReference>
<gene>
    <name evidence="2" type="ORF">CEE36_07225</name>
</gene>
<sequence>MEERKKILELLETGKITADEAANLLEALNKSYARSTHAHPHCGPMFIKHSFGRHHFDTCCHPPHKKVIVKMRGECCEDPEDAELMTFGCCG</sequence>
<proteinExistence type="predicted"/>
<protein>
    <recommendedName>
        <fullName evidence="1">YvlB/LiaX N-terminal domain-containing protein</fullName>
    </recommendedName>
</protein>
<reference evidence="2 3" key="1">
    <citation type="submission" date="2017-06" db="EMBL/GenBank/DDBJ databases">
        <title>Novel microbial phyla capable of carbon fixation and sulfur reduction in deep-sea sediments.</title>
        <authorList>
            <person name="Huang J."/>
            <person name="Baker B."/>
            <person name="Wang Y."/>
        </authorList>
    </citation>
    <scope>NUCLEOTIDE SEQUENCE [LARGE SCALE GENOMIC DNA]</scope>
    <source>
        <strain evidence="2">B3_TA06</strain>
    </source>
</reference>
<accession>A0A532V663</accession>
<dbReference type="InterPro" id="IPR053959">
    <property type="entry name" value="YvlB/LiaX_N"/>
</dbReference>
<dbReference type="AlphaFoldDB" id="A0A532V663"/>
<evidence type="ECO:0000313" key="3">
    <source>
        <dbReference type="Proteomes" id="UP000317778"/>
    </source>
</evidence>
<feature type="domain" description="YvlB/LiaX N-terminal" evidence="1">
    <location>
        <begin position="2"/>
        <end position="30"/>
    </location>
</feature>
<dbReference type="Proteomes" id="UP000317778">
    <property type="component" value="Unassembled WGS sequence"/>
</dbReference>
<dbReference type="Pfam" id="PF22746">
    <property type="entry name" value="SHOCT-like_DUF2089-C"/>
    <property type="match status" value="1"/>
</dbReference>
<name>A0A532V663_UNCT6</name>
<organism evidence="2 3">
    <name type="scientific">candidate division TA06 bacterium B3_TA06</name>
    <dbReference type="NCBI Taxonomy" id="2012487"/>
    <lineage>
        <taxon>Bacteria</taxon>
        <taxon>Bacteria division TA06</taxon>
    </lineage>
</organism>
<evidence type="ECO:0000259" key="1">
    <source>
        <dbReference type="Pfam" id="PF22746"/>
    </source>
</evidence>